<sequence>MLANEGGFDAVQVSPDGRTVWVHAPDGSTVGRFSTVFGMDVHTSVTAQLAGAEQCLHCTHTKPGLEDWNQFCDLIQANYSIVVDRSLIVL</sequence>
<organism evidence="1 2">
    <name type="scientific">Acidovorax temperans</name>
    <dbReference type="NCBI Taxonomy" id="80878"/>
    <lineage>
        <taxon>Bacteria</taxon>
        <taxon>Pseudomonadati</taxon>
        <taxon>Pseudomonadota</taxon>
        <taxon>Betaproteobacteria</taxon>
        <taxon>Burkholderiales</taxon>
        <taxon>Comamonadaceae</taxon>
        <taxon>Acidovorax</taxon>
    </lineage>
</organism>
<dbReference type="OrthoDB" id="8480953at2"/>
<comment type="caution">
    <text evidence="1">The sequence shown here is derived from an EMBL/GenBank/DDBJ whole genome shotgun (WGS) entry which is preliminary data.</text>
</comment>
<evidence type="ECO:0000313" key="1">
    <source>
        <dbReference type="EMBL" id="KJA08789.1"/>
    </source>
</evidence>
<protein>
    <submittedName>
        <fullName evidence="1">Uncharacterized protein</fullName>
    </submittedName>
</protein>
<accession>A0A0D7K469</accession>
<gene>
    <name evidence="1" type="ORF">RP29_20110</name>
</gene>
<dbReference type="EMBL" id="JXYQ01000116">
    <property type="protein sequence ID" value="KJA08789.1"/>
    <property type="molecule type" value="Genomic_DNA"/>
</dbReference>
<proteinExistence type="predicted"/>
<keyword evidence="2" id="KW-1185">Reference proteome</keyword>
<evidence type="ECO:0000313" key="2">
    <source>
        <dbReference type="Proteomes" id="UP000032566"/>
    </source>
</evidence>
<name>A0A0D7K469_9BURK</name>
<dbReference type="AlphaFoldDB" id="A0A0D7K469"/>
<dbReference type="STRING" id="80878.RP29_20110"/>
<dbReference type="Proteomes" id="UP000032566">
    <property type="component" value="Unassembled WGS sequence"/>
</dbReference>
<reference evidence="1 2" key="1">
    <citation type="submission" date="2014-12" db="EMBL/GenBank/DDBJ databases">
        <title>Isolation of bacteria from lake water.</title>
        <authorList>
            <person name="Sheng K.-Y."/>
            <person name="Chin P.-S."/>
            <person name="Chan K.-G."/>
            <person name="Tan G.S."/>
        </authorList>
    </citation>
    <scope>NUCLEOTIDE SEQUENCE [LARGE SCALE GENOMIC DNA]</scope>
    <source>
        <strain evidence="1 2">KY4</strain>
    </source>
</reference>
<dbReference type="PATRIC" id="fig|80878.5.peg.229"/>